<dbReference type="InterPro" id="IPR001494">
    <property type="entry name" value="Importin-beta_N"/>
</dbReference>
<feature type="compositionally biased region" description="Acidic residues" evidence="8">
    <location>
        <begin position="925"/>
        <end position="938"/>
    </location>
</feature>
<evidence type="ECO:0000256" key="2">
    <source>
        <dbReference type="ARBA" id="ARBA00004496"/>
    </source>
</evidence>
<dbReference type="InterPro" id="IPR058669">
    <property type="entry name" value="TPR_IPO7/11-like"/>
</dbReference>
<dbReference type="SUPFAM" id="SSF48371">
    <property type="entry name" value="ARM repeat"/>
    <property type="match status" value="1"/>
</dbReference>
<sequence length="1034" mass="118159">MEVAKLIEVLRATLDPNQREEAEHQLTEVHKIIGFAPVLLQVVMSDQVDMPVRQAGVIYLKNMLTQYWTEREPEHVTDSIPFNVHEQDRQPIRDNIIEAIIHAPDPVRVQLCVCLSHIIKSDFPGRWPNVAEKMAMYINSDNSATWMGALLSIYQFVKVFEYKRCEERQTMDDTMVHILPIIYQRLLQLAADPSEASCLLQKQILKIYYAYVQNYLPLSVVTKEVFTQWMEAVRHIVDRDIPPEANQVDEEDRPELACWKLKKWAVHILARVFERYGSPENVIKEYNEFSEWYLKTFSAGVLNVLLKLLESYRLKMYVAPRVLQQALNYINQGISHAYSWKFIKPHMQVMIQDVIFPLMCHSDEDEDLWTSDPHEYIRVKYDVFEDFLSPVMAAQTVFHSATAKRKEVLNKAMGFCMSVLTNPSSMPRQKDGALHMIGAVAEVLLKRKIYKDQAEQMLTTHVFPSFSSEFGFLRARACWVIRCFAEMKFKTEHTLKTAVDLVKGALCGDKDLPVRVEAAIALQMLITEQEKAKNYVQPYVKPVILELLQVIRETENDDLTGVMQKLVCTYVEEVIPIAVDMMTHLAQTFAHVVESDSDGSEEKAITALGILNTMETILNVMEDQKEIVVQLEGIVLSVIGIILQTNIIDFYEEVLSLIYSLTSSQISHHMWEVFNMIYQMFQKDGIDYFTDMMPALHNYITVDTEAFLANPRNLEIIYNMCKTVLNTDVGEDAECHAAKLLEVIILQYPGRVDHVLGSFVELVLQRLTREVQTSELRTICLQVVIACLYYNAPLLLDILSKLQIPNIQGSILGQFLKQWLRDTDCFLGLHDRKICVLGLCSLLTMVGQRPQEVTEIAPQILPAALLLFQGLKRAYASRALDEESESDDSSDEDDEYDGEVLSSDEDEIDETSQQYLERLEKADRGDDDSDEEVTDDGAEETALEAYSTILDAQECSIDEYVIFKDILTGLANQDSVWYQNLVSGLTPAQIKDLEEIFKLAEQKKAVANSKKIEEGGGYMFTNRQVPTSFNFGAS</sequence>
<dbReference type="PROSITE" id="PS50166">
    <property type="entry name" value="IMPORTIN_B_NT"/>
    <property type="match status" value="1"/>
</dbReference>
<feature type="region of interest" description="Disordered" evidence="8">
    <location>
        <begin position="879"/>
        <end position="910"/>
    </location>
</feature>
<evidence type="ECO:0000313" key="11">
    <source>
        <dbReference type="Proteomes" id="UP000678393"/>
    </source>
</evidence>
<dbReference type="OrthoDB" id="760868at2759"/>
<dbReference type="Gene3D" id="1.25.10.10">
    <property type="entry name" value="Leucine-rich Repeat Variant"/>
    <property type="match status" value="1"/>
</dbReference>
<accession>A0A8S4A5W6</accession>
<evidence type="ECO:0000256" key="5">
    <source>
        <dbReference type="ARBA" id="ARBA00022490"/>
    </source>
</evidence>
<keyword evidence="4" id="KW-0813">Transport</keyword>
<dbReference type="Pfam" id="PF03810">
    <property type="entry name" value="IBN_N"/>
    <property type="match status" value="1"/>
</dbReference>
<dbReference type="InterPro" id="IPR016024">
    <property type="entry name" value="ARM-type_fold"/>
</dbReference>
<comment type="similarity">
    <text evidence="3">Belongs to the importin beta family.</text>
</comment>
<dbReference type="Pfam" id="PF25758">
    <property type="entry name" value="TPR_IPO11"/>
    <property type="match status" value="1"/>
</dbReference>
<evidence type="ECO:0000313" key="10">
    <source>
        <dbReference type="EMBL" id="CAG5134396.1"/>
    </source>
</evidence>
<dbReference type="PANTHER" id="PTHR10997">
    <property type="entry name" value="IMPORTIN-7, 8, 11"/>
    <property type="match status" value="1"/>
</dbReference>
<dbReference type="SMART" id="SM00913">
    <property type="entry name" value="IBN_N"/>
    <property type="match status" value="1"/>
</dbReference>
<dbReference type="PANTHER" id="PTHR10997:SF18">
    <property type="entry name" value="D-IMPORTIN 7_RANBP7"/>
    <property type="match status" value="1"/>
</dbReference>
<protein>
    <recommendedName>
        <fullName evidence="9">Importin N-terminal domain-containing protein</fullName>
    </recommendedName>
</protein>
<keyword evidence="6" id="KW-0653">Protein transport</keyword>
<evidence type="ECO:0000256" key="6">
    <source>
        <dbReference type="ARBA" id="ARBA00022927"/>
    </source>
</evidence>
<comment type="caution">
    <text evidence="10">The sequence shown here is derived from an EMBL/GenBank/DDBJ whole genome shotgun (WGS) entry which is preliminary data.</text>
</comment>
<dbReference type="InterPro" id="IPR011989">
    <property type="entry name" value="ARM-like"/>
</dbReference>
<dbReference type="GO" id="GO:0005635">
    <property type="term" value="C:nuclear envelope"/>
    <property type="evidence" value="ECO:0007669"/>
    <property type="project" value="TreeGrafter"/>
</dbReference>
<proteinExistence type="inferred from homology"/>
<dbReference type="GO" id="GO:0006606">
    <property type="term" value="P:protein import into nucleus"/>
    <property type="evidence" value="ECO:0007669"/>
    <property type="project" value="TreeGrafter"/>
</dbReference>
<evidence type="ECO:0000256" key="7">
    <source>
        <dbReference type="ARBA" id="ARBA00023242"/>
    </source>
</evidence>
<dbReference type="Proteomes" id="UP000678393">
    <property type="component" value="Unassembled WGS sequence"/>
</dbReference>
<keyword evidence="11" id="KW-1185">Reference proteome</keyword>
<keyword evidence="7" id="KW-0539">Nucleus</keyword>
<feature type="domain" description="Importin N-terminal" evidence="9">
    <location>
        <begin position="22"/>
        <end position="102"/>
    </location>
</feature>
<keyword evidence="5" id="KW-0963">Cytoplasm</keyword>
<evidence type="ECO:0000256" key="3">
    <source>
        <dbReference type="ARBA" id="ARBA00007991"/>
    </source>
</evidence>
<feature type="compositionally biased region" description="Acidic residues" evidence="8">
    <location>
        <begin position="882"/>
        <end position="910"/>
    </location>
</feature>
<evidence type="ECO:0000256" key="8">
    <source>
        <dbReference type="SAM" id="MobiDB-lite"/>
    </source>
</evidence>
<organism evidence="10 11">
    <name type="scientific">Candidula unifasciata</name>
    <dbReference type="NCBI Taxonomy" id="100452"/>
    <lineage>
        <taxon>Eukaryota</taxon>
        <taxon>Metazoa</taxon>
        <taxon>Spiralia</taxon>
        <taxon>Lophotrochozoa</taxon>
        <taxon>Mollusca</taxon>
        <taxon>Gastropoda</taxon>
        <taxon>Heterobranchia</taxon>
        <taxon>Euthyneura</taxon>
        <taxon>Panpulmonata</taxon>
        <taxon>Eupulmonata</taxon>
        <taxon>Stylommatophora</taxon>
        <taxon>Helicina</taxon>
        <taxon>Helicoidea</taxon>
        <taxon>Geomitridae</taxon>
        <taxon>Candidula</taxon>
    </lineage>
</organism>
<feature type="region of interest" description="Disordered" evidence="8">
    <location>
        <begin position="919"/>
        <end position="938"/>
    </location>
</feature>
<dbReference type="AlphaFoldDB" id="A0A8S4A5W6"/>
<dbReference type="FunFam" id="1.25.10.10:FF:000813">
    <property type="entry name" value="D-Importin 7/RanBP7"/>
    <property type="match status" value="1"/>
</dbReference>
<name>A0A8S4A5W6_9EUPU</name>
<dbReference type="GO" id="GO:0005829">
    <property type="term" value="C:cytosol"/>
    <property type="evidence" value="ECO:0007669"/>
    <property type="project" value="TreeGrafter"/>
</dbReference>
<reference evidence="10" key="1">
    <citation type="submission" date="2021-04" db="EMBL/GenBank/DDBJ databases">
        <authorList>
            <consortium name="Molecular Ecology Group"/>
        </authorList>
    </citation>
    <scope>NUCLEOTIDE SEQUENCE</scope>
</reference>
<evidence type="ECO:0000259" key="9">
    <source>
        <dbReference type="PROSITE" id="PS50166"/>
    </source>
</evidence>
<gene>
    <name evidence="10" type="ORF">CUNI_LOCUS19954</name>
</gene>
<comment type="subcellular location">
    <subcellularLocation>
        <location evidence="2">Cytoplasm</location>
    </subcellularLocation>
    <subcellularLocation>
        <location evidence="1">Nucleus</location>
    </subcellularLocation>
</comment>
<evidence type="ECO:0000256" key="4">
    <source>
        <dbReference type="ARBA" id="ARBA00022448"/>
    </source>
</evidence>
<dbReference type="GO" id="GO:0031267">
    <property type="term" value="F:small GTPase binding"/>
    <property type="evidence" value="ECO:0007669"/>
    <property type="project" value="InterPro"/>
</dbReference>
<evidence type="ECO:0000256" key="1">
    <source>
        <dbReference type="ARBA" id="ARBA00004123"/>
    </source>
</evidence>
<dbReference type="EMBL" id="CAJHNH020007124">
    <property type="protein sequence ID" value="CAG5134396.1"/>
    <property type="molecule type" value="Genomic_DNA"/>
</dbReference>